<feature type="compositionally biased region" description="Low complexity" evidence="1">
    <location>
        <begin position="134"/>
        <end position="162"/>
    </location>
</feature>
<name>A0A7I7L496_9MYCO</name>
<evidence type="ECO:0000256" key="2">
    <source>
        <dbReference type="SAM" id="SignalP"/>
    </source>
</evidence>
<organism evidence="3 4">
    <name type="scientific">Mycobacterium cookii</name>
    <dbReference type="NCBI Taxonomy" id="1775"/>
    <lineage>
        <taxon>Bacteria</taxon>
        <taxon>Bacillati</taxon>
        <taxon>Actinomycetota</taxon>
        <taxon>Actinomycetes</taxon>
        <taxon>Mycobacteriales</taxon>
        <taxon>Mycobacteriaceae</taxon>
        <taxon>Mycobacterium</taxon>
    </lineage>
</organism>
<evidence type="ECO:0008006" key="5">
    <source>
        <dbReference type="Google" id="ProtNLM"/>
    </source>
</evidence>
<gene>
    <name evidence="3" type="ORF">MCOO_46030</name>
</gene>
<evidence type="ECO:0000313" key="3">
    <source>
        <dbReference type="EMBL" id="BBX48588.1"/>
    </source>
</evidence>
<accession>A0A7I7L496</accession>
<sequence>MSSYLPCTRRLAVVAAACWTLFAIGTPAASADPSTDALGFVDSSARCAAPNTAVAFGSTANSRVAICKSPAGQYGYHGVRVSDGAKLIALATASPDGSFVAKQDGVTYTVTSSALVVSDASGVIRSEPMVSYHGPKTTPAAAGSPTTPAAAPAAPQTSTAPAKPLPPPLPAEVGGKR</sequence>
<protein>
    <recommendedName>
        <fullName evidence="5">Protein kinase</fullName>
    </recommendedName>
</protein>
<dbReference type="RefSeq" id="WP_163780473.1">
    <property type="nucleotide sequence ID" value="NZ_AP022569.1"/>
</dbReference>
<feature type="chain" id="PRO_5029914780" description="Protein kinase" evidence="2">
    <location>
        <begin position="32"/>
        <end position="177"/>
    </location>
</feature>
<keyword evidence="4" id="KW-1185">Reference proteome</keyword>
<dbReference type="AlphaFoldDB" id="A0A7I7L496"/>
<feature type="region of interest" description="Disordered" evidence="1">
    <location>
        <begin position="130"/>
        <end position="177"/>
    </location>
</feature>
<proteinExistence type="predicted"/>
<dbReference type="Proteomes" id="UP000465866">
    <property type="component" value="Chromosome"/>
</dbReference>
<dbReference type="KEGG" id="mcoo:MCOO_46030"/>
<evidence type="ECO:0000256" key="1">
    <source>
        <dbReference type="SAM" id="MobiDB-lite"/>
    </source>
</evidence>
<evidence type="ECO:0000313" key="4">
    <source>
        <dbReference type="Proteomes" id="UP000465866"/>
    </source>
</evidence>
<feature type="signal peptide" evidence="2">
    <location>
        <begin position="1"/>
        <end position="31"/>
    </location>
</feature>
<dbReference type="EMBL" id="AP022569">
    <property type="protein sequence ID" value="BBX48588.1"/>
    <property type="molecule type" value="Genomic_DNA"/>
</dbReference>
<reference evidence="3 4" key="1">
    <citation type="journal article" date="2019" name="Emerg. Microbes Infect.">
        <title>Comprehensive subspecies identification of 175 nontuberculous mycobacteria species based on 7547 genomic profiles.</title>
        <authorList>
            <person name="Matsumoto Y."/>
            <person name="Kinjo T."/>
            <person name="Motooka D."/>
            <person name="Nabeya D."/>
            <person name="Jung N."/>
            <person name="Uechi K."/>
            <person name="Horii T."/>
            <person name="Iida T."/>
            <person name="Fujita J."/>
            <person name="Nakamura S."/>
        </authorList>
    </citation>
    <scope>NUCLEOTIDE SEQUENCE [LARGE SCALE GENOMIC DNA]</scope>
    <source>
        <strain evidence="3 4">JCM 12404</strain>
    </source>
</reference>
<keyword evidence="2" id="KW-0732">Signal</keyword>